<evidence type="ECO:0000313" key="2">
    <source>
        <dbReference type="Proteomes" id="UP000003107"/>
    </source>
</evidence>
<name>C6RJ72_9BACT</name>
<proteinExistence type="predicted"/>
<dbReference type="AlphaFoldDB" id="C6RJ72"/>
<dbReference type="EMBL" id="ACVQ01000033">
    <property type="protein sequence ID" value="EET78653.1"/>
    <property type="molecule type" value="Genomic_DNA"/>
</dbReference>
<evidence type="ECO:0000313" key="1">
    <source>
        <dbReference type="EMBL" id="EET78653.1"/>
    </source>
</evidence>
<organism evidence="1 2">
    <name type="scientific">Campylobacter showae RM3277</name>
    <dbReference type="NCBI Taxonomy" id="553219"/>
    <lineage>
        <taxon>Bacteria</taxon>
        <taxon>Pseudomonadati</taxon>
        <taxon>Campylobacterota</taxon>
        <taxon>Epsilonproteobacteria</taxon>
        <taxon>Campylobacterales</taxon>
        <taxon>Campylobacteraceae</taxon>
        <taxon>Campylobacter</taxon>
    </lineage>
</organism>
<keyword evidence="2" id="KW-1185">Reference proteome</keyword>
<dbReference type="Proteomes" id="UP000003107">
    <property type="component" value="Unassembled WGS sequence"/>
</dbReference>
<gene>
    <name evidence="1" type="ORF">CAMSH0001_0173</name>
</gene>
<comment type="caution">
    <text evidence="1">The sequence shown here is derived from an EMBL/GenBank/DDBJ whole genome shotgun (WGS) entry which is preliminary data.</text>
</comment>
<sequence>MFFQILSYYPNFIYLSNLPPQSANLIPNNLRLRRYARDL</sequence>
<reference evidence="1 2" key="1">
    <citation type="submission" date="2009-07" db="EMBL/GenBank/DDBJ databases">
        <authorList>
            <person name="Madupu R."/>
            <person name="Sebastian Y."/>
            <person name="Durkin A.S."/>
            <person name="Torralba M."/>
            <person name="Methe B."/>
            <person name="Sutton G.G."/>
            <person name="Strausberg R.L."/>
            <person name="Nelson K.E."/>
        </authorList>
    </citation>
    <scope>NUCLEOTIDE SEQUENCE [LARGE SCALE GENOMIC DNA]</scope>
    <source>
        <strain evidence="1 2">RM3277</strain>
    </source>
</reference>
<accession>C6RJ72</accession>
<protein>
    <submittedName>
        <fullName evidence="1">Uncharacterized protein</fullName>
    </submittedName>
</protein>